<name>A0A7C9DVC5_OPUST</name>
<organism evidence="1">
    <name type="scientific">Opuntia streptacantha</name>
    <name type="common">Prickly pear cactus</name>
    <name type="synonym">Opuntia cardona</name>
    <dbReference type="NCBI Taxonomy" id="393608"/>
    <lineage>
        <taxon>Eukaryota</taxon>
        <taxon>Viridiplantae</taxon>
        <taxon>Streptophyta</taxon>
        <taxon>Embryophyta</taxon>
        <taxon>Tracheophyta</taxon>
        <taxon>Spermatophyta</taxon>
        <taxon>Magnoliopsida</taxon>
        <taxon>eudicotyledons</taxon>
        <taxon>Gunneridae</taxon>
        <taxon>Pentapetalae</taxon>
        <taxon>Caryophyllales</taxon>
        <taxon>Cactineae</taxon>
        <taxon>Cactaceae</taxon>
        <taxon>Opuntioideae</taxon>
        <taxon>Opuntia</taxon>
    </lineage>
</organism>
<proteinExistence type="predicted"/>
<reference evidence="1" key="1">
    <citation type="journal article" date="2013" name="J. Plant Res.">
        <title>Effect of fungi and light on seed germination of three Opuntia species from semiarid lands of central Mexico.</title>
        <authorList>
            <person name="Delgado-Sanchez P."/>
            <person name="Jimenez-Bremont J.F."/>
            <person name="Guerrero-Gonzalez Mde L."/>
            <person name="Flores J."/>
        </authorList>
    </citation>
    <scope>NUCLEOTIDE SEQUENCE</scope>
    <source>
        <tissue evidence="1">Cladode</tissue>
    </source>
</reference>
<dbReference type="EMBL" id="GISG01173502">
    <property type="protein sequence ID" value="MBA4652202.1"/>
    <property type="molecule type" value="Transcribed_RNA"/>
</dbReference>
<sequence length="113" mass="13354">MSLSVNVRWTSSNHPKKDPQEVCHFPRSTGSTFQPHKCRTEAEQSPKCSGIACLSSSFFLIGWSKTQPRRNHFQFTGFRLELDFVQFCFYISESNFLHFFWVLIFTQLRTYFL</sequence>
<accession>A0A7C9DVC5</accession>
<dbReference type="AlphaFoldDB" id="A0A7C9DVC5"/>
<reference evidence="1" key="2">
    <citation type="submission" date="2020-07" db="EMBL/GenBank/DDBJ databases">
        <authorList>
            <person name="Vera ALvarez R."/>
            <person name="Arias-Moreno D.M."/>
            <person name="Jimenez-Jacinto V."/>
            <person name="Jimenez-Bremont J.F."/>
            <person name="Swaminathan K."/>
            <person name="Moose S.P."/>
            <person name="Guerrero-Gonzalez M.L."/>
            <person name="Marino-Ramirez L."/>
            <person name="Landsman D."/>
            <person name="Rodriguez-Kessler M."/>
            <person name="Delgado-Sanchez P."/>
        </authorList>
    </citation>
    <scope>NUCLEOTIDE SEQUENCE</scope>
    <source>
        <tissue evidence="1">Cladode</tissue>
    </source>
</reference>
<protein>
    <submittedName>
        <fullName evidence="1">Uncharacterized protein</fullName>
    </submittedName>
</protein>
<evidence type="ECO:0000313" key="1">
    <source>
        <dbReference type="EMBL" id="MBA4652202.1"/>
    </source>
</evidence>